<proteinExistence type="predicted"/>
<accession>A0A2Z7AJG5</accession>
<dbReference type="EMBL" id="KV014861">
    <property type="protein sequence ID" value="KZV21853.1"/>
    <property type="molecule type" value="Genomic_DNA"/>
</dbReference>
<organism evidence="2 3">
    <name type="scientific">Dorcoceras hygrometricum</name>
    <dbReference type="NCBI Taxonomy" id="472368"/>
    <lineage>
        <taxon>Eukaryota</taxon>
        <taxon>Viridiplantae</taxon>
        <taxon>Streptophyta</taxon>
        <taxon>Embryophyta</taxon>
        <taxon>Tracheophyta</taxon>
        <taxon>Spermatophyta</taxon>
        <taxon>Magnoliopsida</taxon>
        <taxon>eudicotyledons</taxon>
        <taxon>Gunneridae</taxon>
        <taxon>Pentapetalae</taxon>
        <taxon>asterids</taxon>
        <taxon>lamiids</taxon>
        <taxon>Lamiales</taxon>
        <taxon>Gesneriaceae</taxon>
        <taxon>Didymocarpoideae</taxon>
        <taxon>Trichosporeae</taxon>
        <taxon>Loxocarpinae</taxon>
        <taxon>Dorcoceras</taxon>
    </lineage>
</organism>
<name>A0A2Z7AJG5_9LAMI</name>
<dbReference type="OrthoDB" id="1936908at2759"/>
<sequence length="169" mass="20004">MPPRRRGRGRWQFQQESEGQNEEVQRSGPFRRRDSQIEVDELVARVDDMELVMARFQRMNPQMFNGDESSSDAESWLQHIIGLFDRVKYDDERRLSLDTFQLRRSAERWWRDASRTLEETGVGITWNSFCLIKLLNTMILVWYGFPVLSGFHTRQILVCLLGMSRLSCP</sequence>
<gene>
    <name evidence="2" type="ORF">F511_19783</name>
</gene>
<dbReference type="AlphaFoldDB" id="A0A2Z7AJG5"/>
<evidence type="ECO:0000313" key="3">
    <source>
        <dbReference type="Proteomes" id="UP000250235"/>
    </source>
</evidence>
<evidence type="ECO:0000313" key="2">
    <source>
        <dbReference type="EMBL" id="KZV21853.1"/>
    </source>
</evidence>
<dbReference type="Proteomes" id="UP000250235">
    <property type="component" value="Unassembled WGS sequence"/>
</dbReference>
<keyword evidence="3" id="KW-1185">Reference proteome</keyword>
<evidence type="ECO:0000256" key="1">
    <source>
        <dbReference type="SAM" id="MobiDB-lite"/>
    </source>
</evidence>
<feature type="region of interest" description="Disordered" evidence="1">
    <location>
        <begin position="1"/>
        <end position="31"/>
    </location>
</feature>
<protein>
    <submittedName>
        <fullName evidence="2">Uncharacterized protein</fullName>
    </submittedName>
</protein>
<reference evidence="2 3" key="1">
    <citation type="journal article" date="2015" name="Proc. Natl. Acad. Sci. U.S.A.">
        <title>The resurrection genome of Boea hygrometrica: A blueprint for survival of dehydration.</title>
        <authorList>
            <person name="Xiao L."/>
            <person name="Yang G."/>
            <person name="Zhang L."/>
            <person name="Yang X."/>
            <person name="Zhao S."/>
            <person name="Ji Z."/>
            <person name="Zhou Q."/>
            <person name="Hu M."/>
            <person name="Wang Y."/>
            <person name="Chen M."/>
            <person name="Xu Y."/>
            <person name="Jin H."/>
            <person name="Xiao X."/>
            <person name="Hu G."/>
            <person name="Bao F."/>
            <person name="Hu Y."/>
            <person name="Wan P."/>
            <person name="Li L."/>
            <person name="Deng X."/>
            <person name="Kuang T."/>
            <person name="Xiang C."/>
            <person name="Zhu J.K."/>
            <person name="Oliver M.J."/>
            <person name="He Y."/>
        </authorList>
    </citation>
    <scope>NUCLEOTIDE SEQUENCE [LARGE SCALE GENOMIC DNA]</scope>
    <source>
        <strain evidence="3">cv. XS01</strain>
    </source>
</reference>